<proteinExistence type="predicted"/>
<comment type="caution">
    <text evidence="4">The sequence shown here is derived from an EMBL/GenBank/DDBJ whole genome shotgun (WGS) entry which is preliminary data.</text>
</comment>
<keyword evidence="5" id="KW-1185">Reference proteome</keyword>
<dbReference type="InterPro" id="IPR036641">
    <property type="entry name" value="HPT_dom_sf"/>
</dbReference>
<evidence type="ECO:0000256" key="1">
    <source>
        <dbReference type="ARBA" id="ARBA00023012"/>
    </source>
</evidence>
<dbReference type="Proteomes" id="UP000240418">
    <property type="component" value="Unassembled WGS sequence"/>
</dbReference>
<dbReference type="PROSITE" id="PS50894">
    <property type="entry name" value="HPT"/>
    <property type="match status" value="1"/>
</dbReference>
<dbReference type="EMBL" id="PYGJ01000005">
    <property type="protein sequence ID" value="PSL19698.1"/>
    <property type="molecule type" value="Genomic_DNA"/>
</dbReference>
<dbReference type="InterPro" id="IPR008207">
    <property type="entry name" value="Sig_transdc_His_kin_Hpt_dom"/>
</dbReference>
<accession>A0A2P8FDF1</accession>
<feature type="modified residue" description="Phosphohistidine" evidence="2">
    <location>
        <position position="52"/>
    </location>
</feature>
<dbReference type="RefSeq" id="WP_106608355.1">
    <property type="nucleotide sequence ID" value="NZ_PYGJ01000005.1"/>
</dbReference>
<sequence>MAKNHHTALAALRSRFVAGLPKREEELEDLTATLLTKGPCPQTLEQLYFAVHKLAGIGATYGLTAMGRQAEITEQLIDTARQNKSTGKTLVDILLATELLTDELRAAVARG</sequence>
<dbReference type="Gene3D" id="1.20.120.160">
    <property type="entry name" value="HPT domain"/>
    <property type="match status" value="1"/>
</dbReference>
<keyword evidence="2" id="KW-0597">Phosphoprotein</keyword>
<evidence type="ECO:0000313" key="5">
    <source>
        <dbReference type="Proteomes" id="UP000240418"/>
    </source>
</evidence>
<dbReference type="AlphaFoldDB" id="A0A2P8FDF1"/>
<keyword evidence="1" id="KW-0902">Two-component regulatory system</keyword>
<dbReference type="GO" id="GO:0000160">
    <property type="term" value="P:phosphorelay signal transduction system"/>
    <property type="evidence" value="ECO:0007669"/>
    <property type="project" value="UniProtKB-KW"/>
</dbReference>
<name>A0A2P8FDF1_9RHOB</name>
<dbReference type="OrthoDB" id="7860224at2"/>
<protein>
    <submittedName>
        <fullName evidence="4">Hpt domain-containing protein</fullName>
    </submittedName>
</protein>
<reference evidence="4 5" key="1">
    <citation type="submission" date="2018-03" db="EMBL/GenBank/DDBJ databases">
        <title>Genomic Encyclopedia of Archaeal and Bacterial Type Strains, Phase II (KMG-II): from individual species to whole genera.</title>
        <authorList>
            <person name="Goeker M."/>
        </authorList>
    </citation>
    <scope>NUCLEOTIDE SEQUENCE [LARGE SCALE GENOMIC DNA]</scope>
    <source>
        <strain evidence="4 5">DSM 100673</strain>
    </source>
</reference>
<evidence type="ECO:0000313" key="4">
    <source>
        <dbReference type="EMBL" id="PSL19698.1"/>
    </source>
</evidence>
<evidence type="ECO:0000256" key="2">
    <source>
        <dbReference type="PROSITE-ProRule" id="PRU00110"/>
    </source>
</evidence>
<dbReference type="SUPFAM" id="SSF47226">
    <property type="entry name" value="Histidine-containing phosphotransfer domain, HPT domain"/>
    <property type="match status" value="1"/>
</dbReference>
<gene>
    <name evidence="4" type="ORF">CLV88_105121</name>
</gene>
<dbReference type="Pfam" id="PF01627">
    <property type="entry name" value="Hpt"/>
    <property type="match status" value="1"/>
</dbReference>
<evidence type="ECO:0000259" key="3">
    <source>
        <dbReference type="PROSITE" id="PS50894"/>
    </source>
</evidence>
<dbReference type="GO" id="GO:0004672">
    <property type="term" value="F:protein kinase activity"/>
    <property type="evidence" value="ECO:0007669"/>
    <property type="project" value="UniProtKB-ARBA"/>
</dbReference>
<feature type="domain" description="HPt" evidence="3">
    <location>
        <begin position="8"/>
        <end position="108"/>
    </location>
</feature>
<organism evidence="4 5">
    <name type="scientific">Shimia abyssi</name>
    <dbReference type="NCBI Taxonomy" id="1662395"/>
    <lineage>
        <taxon>Bacteria</taxon>
        <taxon>Pseudomonadati</taxon>
        <taxon>Pseudomonadota</taxon>
        <taxon>Alphaproteobacteria</taxon>
        <taxon>Rhodobacterales</taxon>
        <taxon>Roseobacteraceae</taxon>
    </lineage>
</organism>